<organism evidence="1 2">
    <name type="scientific">Paeniglutamicibacter terrestris</name>
    <dbReference type="NCBI Taxonomy" id="2723403"/>
    <lineage>
        <taxon>Bacteria</taxon>
        <taxon>Bacillati</taxon>
        <taxon>Actinomycetota</taxon>
        <taxon>Actinomycetes</taxon>
        <taxon>Micrococcales</taxon>
        <taxon>Micrococcaceae</taxon>
        <taxon>Paeniglutamicibacter</taxon>
    </lineage>
</organism>
<comment type="caution">
    <text evidence="1">The sequence shown here is derived from an EMBL/GenBank/DDBJ whole genome shotgun (WGS) entry which is preliminary data.</text>
</comment>
<gene>
    <name evidence="1" type="ORF">HED64_17000</name>
</gene>
<reference evidence="1 2" key="1">
    <citation type="submission" date="2020-04" db="EMBL/GenBank/DDBJ databases">
        <title>Paeniglutamicibacter sp. ANT13_2, a novel actinomycete isolated from sediment in Antarctica.</title>
        <authorList>
            <person name="Sakdapetsiri C."/>
            <person name="Pinyakong O."/>
        </authorList>
    </citation>
    <scope>NUCLEOTIDE SEQUENCE [LARGE SCALE GENOMIC DNA]</scope>
    <source>
        <strain evidence="1 2">ANT13_2</strain>
    </source>
</reference>
<dbReference type="Proteomes" id="UP000746595">
    <property type="component" value="Unassembled WGS sequence"/>
</dbReference>
<sequence length="67" mass="7137">MSTPAHSAAPDSPTAASPLRQGGGFFKWFSGIADWIRALSPAGEPYTTEWWAGPGKIDQVMDLVTSD</sequence>
<protein>
    <submittedName>
        <fullName evidence="1">Uncharacterized protein</fullName>
    </submittedName>
</protein>
<dbReference type="RefSeq" id="WP_168153163.1">
    <property type="nucleotide sequence ID" value="NZ_JAAWVT010000010.1"/>
</dbReference>
<proteinExistence type="predicted"/>
<keyword evidence="2" id="KW-1185">Reference proteome</keyword>
<dbReference type="EMBL" id="JAAWVT010000010">
    <property type="protein sequence ID" value="NKG22397.1"/>
    <property type="molecule type" value="Genomic_DNA"/>
</dbReference>
<evidence type="ECO:0000313" key="2">
    <source>
        <dbReference type="Proteomes" id="UP000746595"/>
    </source>
</evidence>
<accession>A0ABX1GAK0</accession>
<name>A0ABX1GAK0_9MICC</name>
<evidence type="ECO:0000313" key="1">
    <source>
        <dbReference type="EMBL" id="NKG22397.1"/>
    </source>
</evidence>